<proteinExistence type="inferred from homology"/>
<feature type="binding site" evidence="8">
    <location>
        <position position="145"/>
    </location>
    <ligand>
        <name>Mg(2+)</name>
        <dbReference type="ChEBI" id="CHEBI:18420"/>
        <label>1</label>
        <note>catalytic</note>
    </ligand>
</feature>
<organism evidence="10 11">
    <name type="scientific">Aphis craccivora</name>
    <name type="common">Cowpea aphid</name>
    <dbReference type="NCBI Taxonomy" id="307492"/>
    <lineage>
        <taxon>Eukaryota</taxon>
        <taxon>Metazoa</taxon>
        <taxon>Ecdysozoa</taxon>
        <taxon>Arthropoda</taxon>
        <taxon>Hexapoda</taxon>
        <taxon>Insecta</taxon>
        <taxon>Pterygota</taxon>
        <taxon>Neoptera</taxon>
        <taxon>Paraneoptera</taxon>
        <taxon>Hemiptera</taxon>
        <taxon>Sternorrhyncha</taxon>
        <taxon>Aphidomorpha</taxon>
        <taxon>Aphidoidea</taxon>
        <taxon>Aphididae</taxon>
        <taxon>Aphidini</taxon>
        <taxon>Aphis</taxon>
        <taxon>Aphis</taxon>
    </lineage>
</organism>
<dbReference type="PRINTS" id="PR00377">
    <property type="entry name" value="IMPHPHTASES"/>
</dbReference>
<evidence type="ECO:0000256" key="9">
    <source>
        <dbReference type="RuleBase" id="RU364068"/>
    </source>
</evidence>
<feature type="binding site" evidence="8">
    <location>
        <position position="125"/>
    </location>
    <ligand>
        <name>Mg(2+)</name>
        <dbReference type="ChEBI" id="CHEBI:18420"/>
        <label>1</label>
        <note>catalytic</note>
    </ligand>
</feature>
<dbReference type="FunFam" id="3.40.190.80:FF:000002">
    <property type="entry name" value="Inositol-1-monophosphatase"/>
    <property type="match status" value="1"/>
</dbReference>
<dbReference type="PANTHER" id="PTHR20854:SF4">
    <property type="entry name" value="INOSITOL-1-MONOPHOSPHATASE-RELATED"/>
    <property type="match status" value="1"/>
</dbReference>
<protein>
    <recommendedName>
        <fullName evidence="9">Inositol-1-monophosphatase</fullName>
        <ecNumber evidence="9">3.1.3.25</ecNumber>
    </recommendedName>
</protein>
<dbReference type="InterPro" id="IPR020550">
    <property type="entry name" value="Inositol_monophosphatase_CS"/>
</dbReference>
<dbReference type="InterPro" id="IPR033942">
    <property type="entry name" value="IMPase"/>
</dbReference>
<dbReference type="Pfam" id="PF00459">
    <property type="entry name" value="Inositol_P"/>
    <property type="match status" value="1"/>
</dbReference>
<dbReference type="AlphaFoldDB" id="A0A6G0Z998"/>
<dbReference type="OrthoDB" id="10254945at2759"/>
<dbReference type="InterPro" id="IPR000760">
    <property type="entry name" value="Inositol_monophosphatase-like"/>
</dbReference>
<evidence type="ECO:0000256" key="5">
    <source>
        <dbReference type="ARBA" id="ARBA00022723"/>
    </source>
</evidence>
<dbReference type="GO" id="GO:0046872">
    <property type="term" value="F:metal ion binding"/>
    <property type="evidence" value="ECO:0007669"/>
    <property type="project" value="UniProtKB-KW"/>
</dbReference>
<dbReference type="CDD" id="cd01639">
    <property type="entry name" value="IMPase"/>
    <property type="match status" value="1"/>
</dbReference>
<dbReference type="EMBL" id="VUJU01000994">
    <property type="protein sequence ID" value="KAF0767328.1"/>
    <property type="molecule type" value="Genomic_DNA"/>
</dbReference>
<dbReference type="InterPro" id="IPR020552">
    <property type="entry name" value="Inositol_monoPase_Li-sen"/>
</dbReference>
<dbReference type="FunFam" id="3.30.540.10:FF:000004">
    <property type="entry name" value="Inositol-1-monophosphatase"/>
    <property type="match status" value="1"/>
</dbReference>
<evidence type="ECO:0000256" key="2">
    <source>
        <dbReference type="ARBA" id="ARBA00001946"/>
    </source>
</evidence>
<comment type="pathway">
    <text evidence="3 9">Polyol metabolism; myo-inositol biosynthesis; myo-inositol from D-glucose 6-phosphate: step 2/2.</text>
</comment>
<keyword evidence="5 8" id="KW-0479">Metal-binding</keyword>
<dbReference type="Proteomes" id="UP000478052">
    <property type="component" value="Unassembled WGS sequence"/>
</dbReference>
<dbReference type="GO" id="GO:0008934">
    <property type="term" value="F:inositol monophosphate 1-phosphatase activity"/>
    <property type="evidence" value="ECO:0007669"/>
    <property type="project" value="InterPro"/>
</dbReference>
<dbReference type="PRINTS" id="PR00378">
    <property type="entry name" value="LIIMPHPHTASE"/>
</dbReference>
<evidence type="ECO:0000256" key="8">
    <source>
        <dbReference type="PIRSR" id="PIRSR600760-2"/>
    </source>
</evidence>
<comment type="catalytic activity">
    <reaction evidence="1 9">
        <text>a myo-inositol phosphate + H2O = myo-inositol + phosphate</text>
        <dbReference type="Rhea" id="RHEA:24056"/>
        <dbReference type="ChEBI" id="CHEBI:15377"/>
        <dbReference type="ChEBI" id="CHEBI:17268"/>
        <dbReference type="ChEBI" id="CHEBI:43474"/>
        <dbReference type="ChEBI" id="CHEBI:84139"/>
        <dbReference type="EC" id="3.1.3.25"/>
    </reaction>
</comment>
<dbReference type="SUPFAM" id="SSF56655">
    <property type="entry name" value="Carbohydrate phosphatase"/>
    <property type="match status" value="1"/>
</dbReference>
<comment type="caution">
    <text evidence="10">The sequence shown here is derived from an EMBL/GenBank/DDBJ whole genome shotgun (WGS) entry which is preliminary data.</text>
</comment>
<dbReference type="Gene3D" id="3.40.190.80">
    <property type="match status" value="1"/>
</dbReference>
<keyword evidence="7 8" id="KW-0460">Magnesium</keyword>
<dbReference type="GO" id="GO:0007165">
    <property type="term" value="P:signal transduction"/>
    <property type="evidence" value="ECO:0007669"/>
    <property type="project" value="TreeGrafter"/>
</dbReference>
<dbReference type="GO" id="GO:0006021">
    <property type="term" value="P:inositol biosynthetic process"/>
    <property type="evidence" value="ECO:0007669"/>
    <property type="project" value="UniProtKB-UniPathway"/>
</dbReference>
<evidence type="ECO:0000256" key="4">
    <source>
        <dbReference type="ARBA" id="ARBA00009759"/>
    </source>
</evidence>
<sequence>MKNFNFRVFDVIKLRTKKGRQLSVFSFPPSHLVAIKTTSFEALSNFITNMSYEEPEEVNLHECLELITRLSRHAGKIIKSRINEKKTIETKASSIDFVTETDQEVEKLLIEGIKQKYPHHKFIGEESFAAGIKEELTCAPTWVIDPVDGTTNFVHSYPNVCISIGLVVGCDIKLGVIYNPILDMFFRAIKGEGSFLNDEPIKVSGVKQLTDALVAVEFGSVRSEEFRNIVNHNINYLATNAHGIRSGGSAAWNLAQVARGGIDLYMEMGIHAWDMAAGYIIVREAGGTVIDPAGNDFKLMNRRILATSSTEIAEEVNLSTIIAMRKILTGQWTLTLNMGCDINSGKASTPHLERYRLANVKCGVSSNTDLKMTDINELEHLQANFIYWPEREAFRSTMP</sequence>
<feature type="binding site" evidence="8">
    <location>
        <position position="274"/>
    </location>
    <ligand>
        <name>Mg(2+)</name>
        <dbReference type="ChEBI" id="CHEBI:18420"/>
        <label>1</label>
        <note>catalytic</note>
    </ligand>
</feature>
<dbReference type="GO" id="GO:0046854">
    <property type="term" value="P:phosphatidylinositol phosphate biosynthetic process"/>
    <property type="evidence" value="ECO:0007669"/>
    <property type="project" value="InterPro"/>
</dbReference>
<reference evidence="10 11" key="1">
    <citation type="submission" date="2019-08" db="EMBL/GenBank/DDBJ databases">
        <title>Whole genome of Aphis craccivora.</title>
        <authorList>
            <person name="Voronova N.V."/>
            <person name="Shulinski R.S."/>
            <person name="Bandarenka Y.V."/>
            <person name="Zhorov D.G."/>
            <person name="Warner D."/>
        </authorList>
    </citation>
    <scope>NUCLEOTIDE SEQUENCE [LARGE SCALE GENOMIC DNA]</scope>
    <source>
        <strain evidence="10">180601</strain>
        <tissue evidence="10">Whole Body</tissue>
    </source>
</reference>
<dbReference type="PROSITE" id="PS00630">
    <property type="entry name" value="IMP_2"/>
    <property type="match status" value="1"/>
</dbReference>
<keyword evidence="11" id="KW-1185">Reference proteome</keyword>
<keyword evidence="6 9" id="KW-0378">Hydrolase</keyword>
<comment type="similarity">
    <text evidence="4 9">Belongs to the inositol monophosphatase superfamily.</text>
</comment>
<dbReference type="PANTHER" id="PTHR20854">
    <property type="entry name" value="INOSITOL MONOPHOSPHATASE"/>
    <property type="match status" value="1"/>
</dbReference>
<feature type="binding site" evidence="8">
    <location>
        <position position="148"/>
    </location>
    <ligand>
        <name>Mg(2+)</name>
        <dbReference type="ChEBI" id="CHEBI:18420"/>
        <label>1</label>
        <note>catalytic</note>
    </ligand>
</feature>
<dbReference type="UniPathway" id="UPA00823">
    <property type="reaction ID" value="UER00788"/>
</dbReference>
<evidence type="ECO:0000313" key="11">
    <source>
        <dbReference type="Proteomes" id="UP000478052"/>
    </source>
</evidence>
<evidence type="ECO:0000256" key="3">
    <source>
        <dbReference type="ARBA" id="ARBA00005152"/>
    </source>
</evidence>
<dbReference type="Gene3D" id="3.30.540.10">
    <property type="entry name" value="Fructose-1,6-Bisphosphatase, subunit A, domain 1"/>
    <property type="match status" value="1"/>
</dbReference>
<evidence type="ECO:0000256" key="7">
    <source>
        <dbReference type="ARBA" id="ARBA00022842"/>
    </source>
</evidence>
<gene>
    <name evidence="10" type="ORF">FWK35_00008390</name>
</gene>
<comment type="cofactor">
    <cofactor evidence="2 8 9">
        <name>Mg(2+)</name>
        <dbReference type="ChEBI" id="CHEBI:18420"/>
    </cofactor>
</comment>
<evidence type="ECO:0000256" key="6">
    <source>
        <dbReference type="ARBA" id="ARBA00022801"/>
    </source>
</evidence>
<name>A0A6G0Z998_APHCR</name>
<accession>A0A6G0Z998</accession>
<dbReference type="InterPro" id="IPR020583">
    <property type="entry name" value="Inositol_monoP_metal-BS"/>
</dbReference>
<dbReference type="PROSITE" id="PS00629">
    <property type="entry name" value="IMP_1"/>
    <property type="match status" value="1"/>
</dbReference>
<dbReference type="EC" id="3.1.3.25" evidence="9"/>
<evidence type="ECO:0000313" key="10">
    <source>
        <dbReference type="EMBL" id="KAF0767328.1"/>
    </source>
</evidence>
<evidence type="ECO:0000256" key="1">
    <source>
        <dbReference type="ARBA" id="ARBA00001033"/>
    </source>
</evidence>